<dbReference type="KEGG" id="rhoz:GXP67_10000"/>
<proteinExistence type="predicted"/>
<reference evidence="1 2" key="1">
    <citation type="submission" date="2020-01" db="EMBL/GenBank/DDBJ databases">
        <authorList>
            <person name="Kim M.K."/>
        </authorList>
    </citation>
    <scope>NUCLEOTIDE SEQUENCE [LARGE SCALE GENOMIC DNA]</scope>
    <source>
        <strain evidence="1 2">172606-1</strain>
    </source>
</reference>
<evidence type="ECO:0000313" key="2">
    <source>
        <dbReference type="Proteomes" id="UP000480178"/>
    </source>
</evidence>
<name>A0A6C0GGC2_9BACT</name>
<dbReference type="EMBL" id="CP048222">
    <property type="protein sequence ID" value="QHT66959.1"/>
    <property type="molecule type" value="Genomic_DNA"/>
</dbReference>
<protein>
    <submittedName>
        <fullName evidence="1">Cupin domain-containing protein</fullName>
    </submittedName>
</protein>
<dbReference type="Proteomes" id="UP000480178">
    <property type="component" value="Chromosome"/>
</dbReference>
<dbReference type="InterPro" id="IPR014710">
    <property type="entry name" value="RmlC-like_jellyroll"/>
</dbReference>
<dbReference type="Gene3D" id="2.60.120.10">
    <property type="entry name" value="Jelly Rolls"/>
    <property type="match status" value="1"/>
</dbReference>
<accession>A0A6C0GGC2</accession>
<dbReference type="AlphaFoldDB" id="A0A6C0GGC2"/>
<keyword evidence="2" id="KW-1185">Reference proteome</keyword>
<organism evidence="1 2">
    <name type="scientific">Rhodocytophaga rosea</name>
    <dbReference type="NCBI Taxonomy" id="2704465"/>
    <lineage>
        <taxon>Bacteria</taxon>
        <taxon>Pseudomonadati</taxon>
        <taxon>Bacteroidota</taxon>
        <taxon>Cytophagia</taxon>
        <taxon>Cytophagales</taxon>
        <taxon>Rhodocytophagaceae</taxon>
        <taxon>Rhodocytophaga</taxon>
    </lineage>
</organism>
<dbReference type="RefSeq" id="WP_162443005.1">
    <property type="nucleotide sequence ID" value="NZ_CP048222.1"/>
</dbReference>
<evidence type="ECO:0000313" key="1">
    <source>
        <dbReference type="EMBL" id="QHT66959.1"/>
    </source>
</evidence>
<dbReference type="InterPro" id="IPR011051">
    <property type="entry name" value="RmlC_Cupin_sf"/>
</dbReference>
<dbReference type="SUPFAM" id="SSF51182">
    <property type="entry name" value="RmlC-like cupins"/>
    <property type="match status" value="1"/>
</dbReference>
<sequence>MVSLSGKVHTLIAGEKLVIPKGVPHRWWNHSLSEVAEMKVIFEPALNTETFLEQFYGLSNDDKTKKDGSPHFLQLMTWVNEYQVFIQGPPLQLQVLMGYILGGIGRLLGFKNIILNTASSYNQPRIVAGVTSVLAI</sequence>
<gene>
    <name evidence="1" type="ORF">GXP67_10000</name>
</gene>